<reference evidence="1 2" key="1">
    <citation type="submission" date="2007-02" db="EMBL/GenBank/DDBJ databases">
        <title>Complete sequence of chromosome of Shewanella baltica OS155.</title>
        <authorList>
            <consortium name="US DOE Joint Genome Institute"/>
            <person name="Copeland A."/>
            <person name="Lucas S."/>
            <person name="Lapidus A."/>
            <person name="Barry K."/>
            <person name="Detter J.C."/>
            <person name="Glavina del Rio T."/>
            <person name="Hammon N."/>
            <person name="Israni S."/>
            <person name="Dalin E."/>
            <person name="Tice H."/>
            <person name="Pitluck S."/>
            <person name="Sims D.R."/>
            <person name="Brettin T."/>
            <person name="Bruce D."/>
            <person name="Han C."/>
            <person name="Tapia R."/>
            <person name="Brainard J."/>
            <person name="Schmutz J."/>
            <person name="Larimer F."/>
            <person name="Land M."/>
            <person name="Hauser L."/>
            <person name="Kyrpides N."/>
            <person name="Mikhailova N."/>
            <person name="Brettar I."/>
            <person name="Klappenbach J."/>
            <person name="Konstantinidis K."/>
            <person name="Rodrigues J."/>
            <person name="Tiedje J."/>
            <person name="Richardson P."/>
        </authorList>
    </citation>
    <scope>NUCLEOTIDE SEQUENCE [LARGE SCALE GENOMIC DNA]</scope>
    <source>
        <strain evidence="2">OS155 / ATCC BAA-1091</strain>
    </source>
</reference>
<keyword evidence="2" id="KW-1185">Reference proteome</keyword>
<evidence type="ECO:0000313" key="2">
    <source>
        <dbReference type="Proteomes" id="UP000001557"/>
    </source>
</evidence>
<dbReference type="Proteomes" id="UP000001557">
    <property type="component" value="Chromosome"/>
</dbReference>
<sequence length="41" mass="4532">MSSVPANVKYGFKFNGDTGISAGLVYQPMKIELILSHYNQL</sequence>
<organism evidence="1 2">
    <name type="scientific">Shewanella baltica (strain OS155 / ATCC BAA-1091)</name>
    <dbReference type="NCBI Taxonomy" id="325240"/>
    <lineage>
        <taxon>Bacteria</taxon>
        <taxon>Pseudomonadati</taxon>
        <taxon>Pseudomonadota</taxon>
        <taxon>Gammaproteobacteria</taxon>
        <taxon>Alteromonadales</taxon>
        <taxon>Shewanellaceae</taxon>
        <taxon>Shewanella</taxon>
    </lineage>
</organism>
<proteinExistence type="predicted"/>
<name>A3D398_SHEB5</name>
<gene>
    <name evidence="1" type="ordered locus">Sbal_1702</name>
</gene>
<dbReference type="HOGENOM" id="CLU_3276573_0_0_6"/>
<dbReference type="KEGG" id="sbl:Sbal_1702"/>
<dbReference type="EMBL" id="CP000563">
    <property type="protein sequence ID" value="ABN61211.1"/>
    <property type="molecule type" value="Genomic_DNA"/>
</dbReference>
<accession>A3D398</accession>
<protein>
    <submittedName>
        <fullName evidence="1">Uncharacterized protein</fullName>
    </submittedName>
</protein>
<dbReference type="AlphaFoldDB" id="A3D398"/>
<evidence type="ECO:0000313" key="1">
    <source>
        <dbReference type="EMBL" id="ABN61211.1"/>
    </source>
</evidence>